<dbReference type="Gene3D" id="3.40.50.10260">
    <property type="entry name" value="YjeF N-terminal domain"/>
    <property type="match status" value="1"/>
</dbReference>
<proteinExistence type="inferred from homology"/>
<dbReference type="PROSITE" id="PS51385">
    <property type="entry name" value="YJEF_N"/>
    <property type="match status" value="1"/>
</dbReference>
<dbReference type="AlphaFoldDB" id="A0A1B2I546"/>
<keyword evidence="12 17" id="KW-0456">Lyase</keyword>
<feature type="binding site" evidence="18">
    <location>
        <position position="168"/>
    </location>
    <ligand>
        <name>K(+)</name>
        <dbReference type="ChEBI" id="CHEBI:29103"/>
    </ligand>
</feature>
<keyword evidence="5 18" id="KW-0479">Metal-binding</keyword>
<feature type="domain" description="YjeF C-terminal" evidence="20">
    <location>
        <begin position="232"/>
        <end position="510"/>
    </location>
</feature>
<dbReference type="Pfam" id="PF01256">
    <property type="entry name" value="Carb_kinase"/>
    <property type="match status" value="1"/>
</dbReference>
<comment type="catalytic activity">
    <reaction evidence="2 18 19">
        <text>(6R)-NADPHX = (6S)-NADPHX</text>
        <dbReference type="Rhea" id="RHEA:32227"/>
        <dbReference type="ChEBI" id="CHEBI:64076"/>
        <dbReference type="ChEBI" id="CHEBI:64077"/>
        <dbReference type="EC" id="5.1.99.6"/>
    </reaction>
</comment>
<keyword evidence="23" id="KW-1185">Reference proteome</keyword>
<comment type="subunit">
    <text evidence="17">Homotetramer.</text>
</comment>
<evidence type="ECO:0000313" key="23">
    <source>
        <dbReference type="Proteomes" id="UP000093044"/>
    </source>
</evidence>
<feature type="binding site" evidence="18">
    <location>
        <position position="165"/>
    </location>
    <ligand>
        <name>(6S)-NADPHX</name>
        <dbReference type="ChEBI" id="CHEBI:64076"/>
    </ligand>
</feature>
<comment type="similarity">
    <text evidence="18">Belongs to the NnrE/AIBP family.</text>
</comment>
<comment type="catalytic activity">
    <reaction evidence="1 18 19">
        <text>(6R)-NADHX = (6S)-NADHX</text>
        <dbReference type="Rhea" id="RHEA:32215"/>
        <dbReference type="ChEBI" id="CHEBI:64074"/>
        <dbReference type="ChEBI" id="CHEBI:64075"/>
        <dbReference type="EC" id="5.1.99.6"/>
    </reaction>
</comment>
<feature type="binding site" evidence="18">
    <location>
        <position position="60"/>
    </location>
    <ligand>
        <name>K(+)</name>
        <dbReference type="ChEBI" id="CHEBI:29103"/>
    </ligand>
</feature>
<reference evidence="22" key="1">
    <citation type="submission" date="2016-08" db="EMBL/GenBank/DDBJ databases">
        <title>Complete genome of Cloacibacillus porcorum.</title>
        <authorList>
            <person name="Looft T."/>
            <person name="Bayles D.O."/>
            <person name="Alt D.P."/>
        </authorList>
    </citation>
    <scope>NUCLEOTIDE SEQUENCE [LARGE SCALE GENOMIC DNA]</scope>
    <source>
        <strain evidence="22">CL-84</strain>
    </source>
</reference>
<comment type="similarity">
    <text evidence="17">Belongs to the NnrD/CARKD family.</text>
</comment>
<evidence type="ECO:0000256" key="17">
    <source>
        <dbReference type="HAMAP-Rule" id="MF_01965"/>
    </source>
</evidence>
<feature type="binding site" evidence="17">
    <location>
        <position position="388"/>
    </location>
    <ligand>
        <name>(6S)-NADPHX</name>
        <dbReference type="ChEBI" id="CHEBI:64076"/>
    </ligand>
</feature>
<evidence type="ECO:0000256" key="13">
    <source>
        <dbReference type="ARBA" id="ARBA00023268"/>
    </source>
</evidence>
<dbReference type="GO" id="GO:0046496">
    <property type="term" value="P:nicotinamide nucleotide metabolic process"/>
    <property type="evidence" value="ECO:0007669"/>
    <property type="project" value="UniProtKB-UniRule"/>
</dbReference>
<evidence type="ECO:0000256" key="10">
    <source>
        <dbReference type="ARBA" id="ARBA00023027"/>
    </source>
</evidence>
<comment type="function">
    <text evidence="18">Catalyzes the epimerization of the S- and R-forms of NAD(P)HX, a damaged form of NAD(P)H that is a result of enzymatic or heat-dependent hydration. This is a prerequisite for the S-specific NAD(P)H-hydrate dehydratase to allow the repair of both epimers of NAD(P)HX.</text>
</comment>
<dbReference type="GO" id="GO:0052856">
    <property type="term" value="F:NAD(P)HX epimerase activity"/>
    <property type="evidence" value="ECO:0007669"/>
    <property type="project" value="UniProtKB-UniRule"/>
</dbReference>
<evidence type="ECO:0000256" key="11">
    <source>
        <dbReference type="ARBA" id="ARBA00023235"/>
    </source>
</evidence>
<dbReference type="HAMAP" id="MF_01965">
    <property type="entry name" value="NADHX_dehydratase"/>
    <property type="match status" value="1"/>
</dbReference>
<evidence type="ECO:0000256" key="18">
    <source>
        <dbReference type="HAMAP-Rule" id="MF_01966"/>
    </source>
</evidence>
<gene>
    <name evidence="18" type="primary">nnrE</name>
    <name evidence="17" type="synonym">nnrD</name>
    <name evidence="22" type="ORF">BED41_08380</name>
</gene>
<feature type="binding site" evidence="17">
    <location>
        <position position="452"/>
    </location>
    <ligand>
        <name>AMP</name>
        <dbReference type="ChEBI" id="CHEBI:456215"/>
    </ligand>
</feature>
<keyword evidence="7 17" id="KW-0067">ATP-binding</keyword>
<dbReference type="NCBIfam" id="TIGR00196">
    <property type="entry name" value="yjeF_cterm"/>
    <property type="match status" value="1"/>
</dbReference>
<feature type="binding site" evidence="18">
    <location>
        <begin position="59"/>
        <end position="63"/>
    </location>
    <ligand>
        <name>(6S)-NADPHX</name>
        <dbReference type="ChEBI" id="CHEBI:64076"/>
    </ligand>
</feature>
<dbReference type="InterPro" id="IPR004443">
    <property type="entry name" value="YjeF_N_dom"/>
</dbReference>
<dbReference type="GO" id="GO:0052855">
    <property type="term" value="F:ADP-dependent NAD(P)H-hydrate dehydratase activity"/>
    <property type="evidence" value="ECO:0007669"/>
    <property type="project" value="UniProtKB-UniRule"/>
</dbReference>
<evidence type="ECO:0000256" key="16">
    <source>
        <dbReference type="ARBA" id="ARBA00049209"/>
    </source>
</evidence>
<organism evidence="22 23">
    <name type="scientific">Cloacibacillus porcorum</name>
    <dbReference type="NCBI Taxonomy" id="1197717"/>
    <lineage>
        <taxon>Bacteria</taxon>
        <taxon>Thermotogati</taxon>
        <taxon>Synergistota</taxon>
        <taxon>Synergistia</taxon>
        <taxon>Synergistales</taxon>
        <taxon>Synergistaceae</taxon>
        <taxon>Cloacibacillus</taxon>
    </lineage>
</organism>
<evidence type="ECO:0000256" key="1">
    <source>
        <dbReference type="ARBA" id="ARBA00000013"/>
    </source>
</evidence>
<dbReference type="PROSITE" id="PS51383">
    <property type="entry name" value="YJEF_C_3"/>
    <property type="match status" value="1"/>
</dbReference>
<evidence type="ECO:0000256" key="7">
    <source>
        <dbReference type="ARBA" id="ARBA00022840"/>
    </source>
</evidence>
<evidence type="ECO:0000256" key="12">
    <source>
        <dbReference type="ARBA" id="ARBA00023239"/>
    </source>
</evidence>
<dbReference type="GeneID" id="83057867"/>
<comment type="cofactor">
    <cofactor evidence="18 19">
        <name>K(+)</name>
        <dbReference type="ChEBI" id="CHEBI:29103"/>
    </cofactor>
    <text evidence="18 19">Binds 1 potassium ion per subunit.</text>
</comment>
<keyword evidence="11 18" id="KW-0413">Isomerase</keyword>
<accession>A0A1B2I546</accession>
<dbReference type="InterPro" id="IPR036652">
    <property type="entry name" value="YjeF_N_dom_sf"/>
</dbReference>
<dbReference type="EC" id="4.2.1.136" evidence="19"/>
<keyword evidence="6 17" id="KW-0547">Nucleotide-binding</keyword>
<feature type="binding site" evidence="18">
    <location>
        <begin position="137"/>
        <end position="143"/>
    </location>
    <ligand>
        <name>(6S)-NADPHX</name>
        <dbReference type="ChEBI" id="CHEBI:64076"/>
    </ligand>
</feature>
<evidence type="ECO:0000256" key="14">
    <source>
        <dbReference type="ARBA" id="ARBA00025153"/>
    </source>
</evidence>
<dbReference type="GO" id="GO:0110051">
    <property type="term" value="P:metabolite repair"/>
    <property type="evidence" value="ECO:0007669"/>
    <property type="project" value="TreeGrafter"/>
</dbReference>
<sequence>MKNFYMPADIREADNIAAAKYGVPSVVLMENAAKNAARAAVELAGDPKDRFVILAGRGNNGGDGFAAARHLLIGGAAVTVLKSDADEVYKNDAAVNLAILRRFDGERLRIFDTPELTDSEISSLIGGARCVIEGLLGTGTSGAPRKEPARLIRLLEGCKNVLALDIPSGIDPESGGVYEPCIRAAETVTFLAPKYGMAFCPAADCCGRIITADIGVPPEAILPRRPKMSLYESGDLHRMLPEISRNIHKTERGNLLVYAGSGSYRGAPLLTVRGALRAGAGLVFAAVPDFIAPHISAELPEAIVLPLATRNGEVEGASASAVISEWLPKCAALVAGPGCGRSEGVEELFLWLWKNCRLPLLLDADMLWFYGRNLSELAPRADVLLTPHSAEAGRILGLTPAEVDSKRAECAFALTAKTGQALLKGRNTLVASSEELRMIAAGSPSLAVPGSGDVLSGIIGAFIAAGIPIADAATAGALAHGLAGEALEARLGVRGALAGEIADEIPAVLK</sequence>
<dbReference type="HAMAP" id="MF_01966">
    <property type="entry name" value="NADHX_epimerase"/>
    <property type="match status" value="1"/>
</dbReference>
<evidence type="ECO:0000256" key="9">
    <source>
        <dbReference type="ARBA" id="ARBA00022958"/>
    </source>
</evidence>
<dbReference type="PANTHER" id="PTHR12592:SF0">
    <property type="entry name" value="ATP-DEPENDENT (S)-NAD(P)H-HYDRATE DEHYDRATASE"/>
    <property type="match status" value="1"/>
</dbReference>
<feature type="domain" description="YjeF N-terminal" evidence="21">
    <location>
        <begin position="10"/>
        <end position="222"/>
    </location>
</feature>
<evidence type="ECO:0000259" key="20">
    <source>
        <dbReference type="PROSITE" id="PS51383"/>
    </source>
</evidence>
<feature type="binding site" evidence="17">
    <location>
        <position position="453"/>
    </location>
    <ligand>
        <name>(6S)-NADPHX</name>
        <dbReference type="ChEBI" id="CHEBI:64076"/>
    </ligand>
</feature>
<comment type="catalytic activity">
    <reaction evidence="16 17 19">
        <text>(6S)-NADPHX + ADP = AMP + phosphate + NADPH + H(+)</text>
        <dbReference type="Rhea" id="RHEA:32235"/>
        <dbReference type="ChEBI" id="CHEBI:15378"/>
        <dbReference type="ChEBI" id="CHEBI:43474"/>
        <dbReference type="ChEBI" id="CHEBI:57783"/>
        <dbReference type="ChEBI" id="CHEBI:64076"/>
        <dbReference type="ChEBI" id="CHEBI:456215"/>
        <dbReference type="ChEBI" id="CHEBI:456216"/>
        <dbReference type="EC" id="4.2.1.136"/>
    </reaction>
</comment>
<keyword evidence="13" id="KW-0511">Multifunctional enzyme</keyword>
<dbReference type="GO" id="GO:0046872">
    <property type="term" value="F:metal ion binding"/>
    <property type="evidence" value="ECO:0007669"/>
    <property type="project" value="UniProtKB-UniRule"/>
</dbReference>
<evidence type="ECO:0000259" key="21">
    <source>
        <dbReference type="PROSITE" id="PS51385"/>
    </source>
</evidence>
<keyword evidence="9 18" id="KW-0630">Potassium</keyword>
<dbReference type="CDD" id="cd01171">
    <property type="entry name" value="YXKO-related"/>
    <property type="match status" value="1"/>
</dbReference>
<dbReference type="InterPro" id="IPR000631">
    <property type="entry name" value="CARKD"/>
</dbReference>
<comment type="cofactor">
    <cofactor evidence="17">
        <name>Mg(2+)</name>
        <dbReference type="ChEBI" id="CHEBI:18420"/>
    </cofactor>
</comment>
<comment type="similarity">
    <text evidence="3 19">In the N-terminal section; belongs to the NnrE/AIBP family.</text>
</comment>
<dbReference type="OrthoDB" id="9806925at2"/>
<dbReference type="STRING" id="1197717.BED41_08380"/>
<dbReference type="NCBIfam" id="TIGR00197">
    <property type="entry name" value="yjeF_nterm"/>
    <property type="match status" value="1"/>
</dbReference>
<dbReference type="SUPFAM" id="SSF53613">
    <property type="entry name" value="Ribokinase-like"/>
    <property type="match status" value="1"/>
</dbReference>
<evidence type="ECO:0000313" key="22">
    <source>
        <dbReference type="EMBL" id="ANZ45092.1"/>
    </source>
</evidence>
<dbReference type="Proteomes" id="UP000093044">
    <property type="component" value="Chromosome"/>
</dbReference>
<name>A0A1B2I546_9BACT</name>
<comment type="function">
    <text evidence="17">Catalyzes the dehydration of the S-form of NAD(P)HX at the expense of ADP, which is converted to AMP. Together with NAD(P)HX epimerase, which catalyzes the epimerization of the S- and R-forms, the enzyme allows the repair of both epimers of NAD(P)HX, a damaged form of NAD(P)H that is a result of enzymatic or heat-dependent hydration.</text>
</comment>
<dbReference type="Gene3D" id="3.40.1190.20">
    <property type="match status" value="1"/>
</dbReference>
<dbReference type="PANTHER" id="PTHR12592">
    <property type="entry name" value="ATP-DEPENDENT (S)-NAD(P)H-HYDRATE DEHYDRATASE FAMILY MEMBER"/>
    <property type="match status" value="1"/>
</dbReference>
<evidence type="ECO:0000256" key="4">
    <source>
        <dbReference type="ARBA" id="ARBA00009524"/>
    </source>
</evidence>
<dbReference type="InterPro" id="IPR030677">
    <property type="entry name" value="Nnr"/>
</dbReference>
<evidence type="ECO:0000256" key="15">
    <source>
        <dbReference type="ARBA" id="ARBA00048238"/>
    </source>
</evidence>
<evidence type="ECO:0000256" key="2">
    <source>
        <dbReference type="ARBA" id="ARBA00000909"/>
    </source>
</evidence>
<feature type="binding site" evidence="17">
    <location>
        <begin position="424"/>
        <end position="428"/>
    </location>
    <ligand>
        <name>AMP</name>
        <dbReference type="ChEBI" id="CHEBI:456215"/>
    </ligand>
</feature>
<protein>
    <recommendedName>
        <fullName evidence="19">Bifunctional NAD(P)H-hydrate repair enzyme</fullName>
    </recommendedName>
    <alternativeName>
        <fullName evidence="19">Nicotinamide nucleotide repair protein</fullName>
    </alternativeName>
    <domain>
        <recommendedName>
            <fullName evidence="19">ADP-dependent (S)-NAD(P)H-hydrate dehydratase</fullName>
            <ecNumber evidence="19">4.2.1.136</ecNumber>
        </recommendedName>
        <alternativeName>
            <fullName evidence="19">ADP-dependent NAD(P)HX dehydratase</fullName>
        </alternativeName>
    </domain>
    <domain>
        <recommendedName>
            <fullName evidence="19">NAD(P)H-hydrate epimerase</fullName>
            <ecNumber evidence="19">5.1.99.6</ecNumber>
        </recommendedName>
    </domain>
</protein>
<comment type="caution">
    <text evidence="18">Lacks conserved residue(s) required for the propagation of feature annotation.</text>
</comment>
<dbReference type="KEGG" id="cpor:BED41_08380"/>
<keyword evidence="10 17" id="KW-0520">NAD</keyword>
<dbReference type="EC" id="5.1.99.6" evidence="19"/>
<dbReference type="SUPFAM" id="SSF64153">
    <property type="entry name" value="YjeF N-terminal domain-like"/>
    <property type="match status" value="1"/>
</dbReference>
<comment type="function">
    <text evidence="14 19">Bifunctional enzyme that catalyzes the epimerization of the S- and R-forms of NAD(P)HX and the dehydration of the S-form of NAD(P)HX at the expense of ADP, which is converted to AMP. This allows the repair of both epimers of NAD(P)HX, a damaged form of NAD(P)H that is a result of enzymatic or heat-dependent hydration.</text>
</comment>
<dbReference type="InterPro" id="IPR029056">
    <property type="entry name" value="Ribokinase-like"/>
</dbReference>
<evidence type="ECO:0000256" key="3">
    <source>
        <dbReference type="ARBA" id="ARBA00006001"/>
    </source>
</evidence>
<dbReference type="GO" id="GO:0005524">
    <property type="term" value="F:ATP binding"/>
    <property type="evidence" value="ECO:0007669"/>
    <property type="project" value="UniProtKB-UniRule"/>
</dbReference>
<dbReference type="EMBL" id="CP016757">
    <property type="protein sequence ID" value="ANZ45092.1"/>
    <property type="molecule type" value="Genomic_DNA"/>
</dbReference>
<comment type="similarity">
    <text evidence="4 19">In the C-terminal section; belongs to the NnrD/CARKD family.</text>
</comment>
<evidence type="ECO:0000256" key="19">
    <source>
        <dbReference type="PIRNR" id="PIRNR017184"/>
    </source>
</evidence>
<evidence type="ECO:0000256" key="8">
    <source>
        <dbReference type="ARBA" id="ARBA00022857"/>
    </source>
</evidence>
<feature type="binding site" evidence="17">
    <location>
        <position position="338"/>
    </location>
    <ligand>
        <name>(6S)-NADPHX</name>
        <dbReference type="ChEBI" id="CHEBI:64076"/>
    </ligand>
</feature>
<evidence type="ECO:0000256" key="6">
    <source>
        <dbReference type="ARBA" id="ARBA00022741"/>
    </source>
</evidence>
<dbReference type="Pfam" id="PF03853">
    <property type="entry name" value="YjeF_N"/>
    <property type="match status" value="1"/>
</dbReference>
<keyword evidence="8 17" id="KW-0521">NADP</keyword>
<evidence type="ECO:0000256" key="5">
    <source>
        <dbReference type="ARBA" id="ARBA00022723"/>
    </source>
</evidence>
<dbReference type="RefSeq" id="WP_066744812.1">
    <property type="nucleotide sequence ID" value="NZ_CP016757.1"/>
</dbReference>
<feature type="binding site" evidence="17">
    <location>
        <position position="267"/>
    </location>
    <ligand>
        <name>(6S)-NADPHX</name>
        <dbReference type="ChEBI" id="CHEBI:64076"/>
    </ligand>
</feature>
<comment type="catalytic activity">
    <reaction evidence="15 17 19">
        <text>(6S)-NADHX + ADP = AMP + phosphate + NADH + H(+)</text>
        <dbReference type="Rhea" id="RHEA:32223"/>
        <dbReference type="ChEBI" id="CHEBI:15378"/>
        <dbReference type="ChEBI" id="CHEBI:43474"/>
        <dbReference type="ChEBI" id="CHEBI:57945"/>
        <dbReference type="ChEBI" id="CHEBI:64074"/>
        <dbReference type="ChEBI" id="CHEBI:456215"/>
        <dbReference type="ChEBI" id="CHEBI:456216"/>
        <dbReference type="EC" id="4.2.1.136"/>
    </reaction>
</comment>
<dbReference type="PIRSF" id="PIRSF017184">
    <property type="entry name" value="Nnr"/>
    <property type="match status" value="1"/>
</dbReference>